<dbReference type="PROSITE" id="PS50089">
    <property type="entry name" value="ZF_RING_2"/>
    <property type="match status" value="1"/>
</dbReference>
<evidence type="ECO:0000313" key="8">
    <source>
        <dbReference type="EMBL" id="ELU03371.1"/>
    </source>
</evidence>
<dbReference type="Pfam" id="PF13920">
    <property type="entry name" value="zf-C3HC4_3"/>
    <property type="match status" value="1"/>
</dbReference>
<keyword evidence="2" id="KW-0479">Metal-binding</keyword>
<evidence type="ECO:0000256" key="2">
    <source>
        <dbReference type="ARBA" id="ARBA00022723"/>
    </source>
</evidence>
<dbReference type="GO" id="GO:0005634">
    <property type="term" value="C:nucleus"/>
    <property type="evidence" value="ECO:0007669"/>
    <property type="project" value="TreeGrafter"/>
</dbReference>
<dbReference type="OrthoDB" id="10251804at2759"/>
<dbReference type="FunFam" id="1.10.1170.10:FF:000002">
    <property type="entry name" value="Baculoviral IAP repeat containing 7"/>
    <property type="match status" value="1"/>
</dbReference>
<dbReference type="Gene3D" id="1.10.533.10">
    <property type="entry name" value="Death Domain, Fas"/>
    <property type="match status" value="1"/>
</dbReference>
<gene>
    <name evidence="8" type="ORF">CAPTEDRAFT_169380</name>
</gene>
<dbReference type="GO" id="GO:0043066">
    <property type="term" value="P:negative regulation of apoptotic process"/>
    <property type="evidence" value="ECO:0007669"/>
    <property type="project" value="TreeGrafter"/>
</dbReference>
<dbReference type="EMBL" id="KB303236">
    <property type="protein sequence ID" value="ELU03371.1"/>
    <property type="molecule type" value="Genomic_DNA"/>
</dbReference>
<accession>R7UB78</accession>
<dbReference type="CDD" id="cd00022">
    <property type="entry name" value="BIR"/>
    <property type="match status" value="2"/>
</dbReference>
<feature type="compositionally biased region" description="Basic residues" evidence="6">
    <location>
        <begin position="135"/>
        <end position="147"/>
    </location>
</feature>
<dbReference type="CDD" id="cd16510">
    <property type="entry name" value="RING-HC_IAPs"/>
    <property type="match status" value="1"/>
</dbReference>
<organism evidence="8">
    <name type="scientific">Capitella teleta</name>
    <name type="common">Polychaete worm</name>
    <dbReference type="NCBI Taxonomy" id="283909"/>
    <lineage>
        <taxon>Eukaryota</taxon>
        <taxon>Metazoa</taxon>
        <taxon>Spiralia</taxon>
        <taxon>Lophotrochozoa</taxon>
        <taxon>Annelida</taxon>
        <taxon>Polychaeta</taxon>
        <taxon>Sedentaria</taxon>
        <taxon>Scolecida</taxon>
        <taxon>Capitellidae</taxon>
        <taxon>Capitella</taxon>
    </lineage>
</organism>
<keyword evidence="10" id="KW-1185">Reference proteome</keyword>
<dbReference type="GO" id="GO:0031398">
    <property type="term" value="P:positive regulation of protein ubiquitination"/>
    <property type="evidence" value="ECO:0007669"/>
    <property type="project" value="TreeGrafter"/>
</dbReference>
<dbReference type="InterPro" id="IPR001841">
    <property type="entry name" value="Znf_RING"/>
</dbReference>
<proteinExistence type="inferred from homology"/>
<evidence type="ECO:0000256" key="1">
    <source>
        <dbReference type="ARBA" id="ARBA00006672"/>
    </source>
</evidence>
<feature type="domain" description="RING-type" evidence="7">
    <location>
        <begin position="376"/>
        <end position="411"/>
    </location>
</feature>
<dbReference type="Gene3D" id="1.10.1170.10">
    <property type="entry name" value="Inhibitor Of Apoptosis Protein (2mihbC-IAP-1), Chain A"/>
    <property type="match status" value="3"/>
</dbReference>
<keyword evidence="4" id="KW-0862">Zinc</keyword>
<evidence type="ECO:0000259" key="7">
    <source>
        <dbReference type="PROSITE" id="PS50089"/>
    </source>
</evidence>
<dbReference type="Pfam" id="PF00653">
    <property type="entry name" value="BIR"/>
    <property type="match status" value="2"/>
</dbReference>
<evidence type="ECO:0000256" key="3">
    <source>
        <dbReference type="ARBA" id="ARBA00022771"/>
    </source>
</evidence>
<evidence type="ECO:0000313" key="10">
    <source>
        <dbReference type="Proteomes" id="UP000014760"/>
    </source>
</evidence>
<keyword evidence="3 5" id="KW-0863">Zinc-finger</keyword>
<dbReference type="InterPro" id="IPR011029">
    <property type="entry name" value="DEATH-like_dom_sf"/>
</dbReference>
<dbReference type="HOGENOM" id="CLU_016347_1_0_1"/>
<dbReference type="GO" id="GO:0061630">
    <property type="term" value="F:ubiquitin protein ligase activity"/>
    <property type="evidence" value="ECO:0007669"/>
    <property type="project" value="TreeGrafter"/>
</dbReference>
<feature type="region of interest" description="Disordered" evidence="6">
    <location>
        <begin position="124"/>
        <end position="163"/>
    </location>
</feature>
<protein>
    <recommendedName>
        <fullName evidence="7">RING-type domain-containing protein</fullName>
    </recommendedName>
</protein>
<evidence type="ECO:0000256" key="5">
    <source>
        <dbReference type="PROSITE-ProRule" id="PRU00175"/>
    </source>
</evidence>
<dbReference type="GO" id="GO:0008270">
    <property type="term" value="F:zinc ion binding"/>
    <property type="evidence" value="ECO:0007669"/>
    <property type="project" value="UniProtKB-KW"/>
</dbReference>
<dbReference type="InterPro" id="IPR001370">
    <property type="entry name" value="BIR_rpt"/>
</dbReference>
<sequence length="423" mass="46663">MAKSCVITNPNSLSSILKRSALASVTHGSFPKPQLRGFKSAFEHSEVDLLREEIRLTTFVLWPEWSYARPEDLAKNGMYFTGQNDTVKCVECSLEVTGWTAGQVPSQVHEEKSPYCPIITEIGSRNIPMDDHGSKKGKSKQRARGKAGRNEAEAVGKGKAQKVLSGSDIHSNDLGVSISSRTRGGQHSSLEVLEPDMTIEANRLETFEVNWYDDFPVKASALAKAGFYFIGPHDRVICAFCKGKVYNWIEGDNPVGEHTRLFPNCPFVQELHKKPLQKLQTEEAKVLKNMGYTEPLIQQAFNECQKEGVSMPNITQLMDVIYDIEDRGDDDLAAKATSSSRLSSSLSRGGTYGSAEQSGVLEIQRENEALKASNTCKVCLSAEVHCVFLPCGHLVCCMKCADQVENCPLCRTKILGSVKAYRA</sequence>
<evidence type="ECO:0000256" key="4">
    <source>
        <dbReference type="ARBA" id="ARBA00022833"/>
    </source>
</evidence>
<comment type="similarity">
    <text evidence="1">Belongs to the IAP family.</text>
</comment>
<dbReference type="InterPro" id="IPR050784">
    <property type="entry name" value="IAP"/>
</dbReference>
<dbReference type="GO" id="GO:0051726">
    <property type="term" value="P:regulation of cell cycle"/>
    <property type="evidence" value="ECO:0007669"/>
    <property type="project" value="TreeGrafter"/>
</dbReference>
<reference evidence="8 10" key="2">
    <citation type="journal article" date="2013" name="Nature">
        <title>Insights into bilaterian evolution from three spiralian genomes.</title>
        <authorList>
            <person name="Simakov O."/>
            <person name="Marletaz F."/>
            <person name="Cho S.J."/>
            <person name="Edsinger-Gonzales E."/>
            <person name="Havlak P."/>
            <person name="Hellsten U."/>
            <person name="Kuo D.H."/>
            <person name="Larsson T."/>
            <person name="Lv J."/>
            <person name="Arendt D."/>
            <person name="Savage R."/>
            <person name="Osoegawa K."/>
            <person name="de Jong P."/>
            <person name="Grimwood J."/>
            <person name="Chapman J.A."/>
            <person name="Shapiro H."/>
            <person name="Aerts A."/>
            <person name="Otillar R.P."/>
            <person name="Terry A.Y."/>
            <person name="Boore J.L."/>
            <person name="Grigoriev I.V."/>
            <person name="Lindberg D.R."/>
            <person name="Seaver E.C."/>
            <person name="Weisblat D.A."/>
            <person name="Putnam N.H."/>
            <person name="Rokhsar D.S."/>
        </authorList>
    </citation>
    <scope>NUCLEOTIDE SEQUENCE</scope>
    <source>
        <strain evidence="8 10">I ESC-2004</strain>
    </source>
</reference>
<reference evidence="10" key="1">
    <citation type="submission" date="2012-12" db="EMBL/GenBank/DDBJ databases">
        <authorList>
            <person name="Hellsten U."/>
            <person name="Grimwood J."/>
            <person name="Chapman J.A."/>
            <person name="Shapiro H."/>
            <person name="Aerts A."/>
            <person name="Otillar R.P."/>
            <person name="Terry A.Y."/>
            <person name="Boore J.L."/>
            <person name="Simakov O."/>
            <person name="Marletaz F."/>
            <person name="Cho S.-J."/>
            <person name="Edsinger-Gonzales E."/>
            <person name="Havlak P."/>
            <person name="Kuo D.-H."/>
            <person name="Larsson T."/>
            <person name="Lv J."/>
            <person name="Arendt D."/>
            <person name="Savage R."/>
            <person name="Osoegawa K."/>
            <person name="de Jong P."/>
            <person name="Lindberg D.R."/>
            <person name="Seaver E.C."/>
            <person name="Weisblat D.A."/>
            <person name="Putnam N.H."/>
            <person name="Grigoriev I.V."/>
            <person name="Rokhsar D.S."/>
        </authorList>
    </citation>
    <scope>NUCLEOTIDE SEQUENCE</scope>
    <source>
        <strain evidence="10">I ESC-2004</strain>
    </source>
</reference>
<dbReference type="EMBL" id="AMQN01008494">
    <property type="status" value="NOT_ANNOTATED_CDS"/>
    <property type="molecule type" value="Genomic_DNA"/>
</dbReference>
<dbReference type="PANTHER" id="PTHR10044:SF139">
    <property type="entry name" value="DEATH-ASSOCIATED INHIBITOR OF APOPTOSIS 2"/>
    <property type="match status" value="1"/>
</dbReference>
<dbReference type="PROSITE" id="PS50143">
    <property type="entry name" value="BIR_REPEAT_2"/>
    <property type="match status" value="2"/>
</dbReference>
<evidence type="ECO:0000256" key="6">
    <source>
        <dbReference type="SAM" id="MobiDB-lite"/>
    </source>
</evidence>
<dbReference type="SMART" id="SM00238">
    <property type="entry name" value="BIR"/>
    <property type="match status" value="2"/>
</dbReference>
<dbReference type="AlphaFoldDB" id="R7UB78"/>
<dbReference type="EnsemblMetazoa" id="CapteT169380">
    <property type="protein sequence ID" value="CapteP169380"/>
    <property type="gene ID" value="CapteG169380"/>
</dbReference>
<name>R7UB78_CAPTE</name>
<dbReference type="STRING" id="283909.R7UB78"/>
<reference evidence="9" key="3">
    <citation type="submission" date="2015-06" db="UniProtKB">
        <authorList>
            <consortium name="EnsemblMetazoa"/>
        </authorList>
    </citation>
    <scope>IDENTIFICATION</scope>
</reference>
<dbReference type="GO" id="GO:0005737">
    <property type="term" value="C:cytoplasm"/>
    <property type="evidence" value="ECO:0007669"/>
    <property type="project" value="TreeGrafter"/>
</dbReference>
<dbReference type="PROSITE" id="PS01282">
    <property type="entry name" value="BIR_REPEAT_1"/>
    <property type="match status" value="2"/>
</dbReference>
<evidence type="ECO:0000313" key="9">
    <source>
        <dbReference type="EnsemblMetazoa" id="CapteP169380"/>
    </source>
</evidence>
<dbReference type="Proteomes" id="UP000014760">
    <property type="component" value="Unassembled WGS sequence"/>
</dbReference>
<dbReference type="SUPFAM" id="SSF57924">
    <property type="entry name" value="Inhibitor of apoptosis (IAP) repeat"/>
    <property type="match status" value="2"/>
</dbReference>
<dbReference type="PANTHER" id="PTHR10044">
    <property type="entry name" value="INHIBITOR OF APOPTOSIS"/>
    <property type="match status" value="1"/>
</dbReference>
<dbReference type="GO" id="GO:0043027">
    <property type="term" value="F:cysteine-type endopeptidase inhibitor activity involved in apoptotic process"/>
    <property type="evidence" value="ECO:0007669"/>
    <property type="project" value="TreeGrafter"/>
</dbReference>
<dbReference type="OMA" id="WCKGVIA"/>